<dbReference type="AlphaFoldDB" id="A0A833H1F6"/>
<dbReference type="GO" id="GO:0005886">
    <property type="term" value="C:plasma membrane"/>
    <property type="evidence" value="ECO:0007669"/>
    <property type="project" value="UniProtKB-SubCell"/>
</dbReference>
<evidence type="ECO:0000256" key="4">
    <source>
        <dbReference type="ARBA" id="ARBA00022989"/>
    </source>
</evidence>
<feature type="transmembrane region" description="Helical" evidence="6">
    <location>
        <begin position="138"/>
        <end position="157"/>
    </location>
</feature>
<protein>
    <submittedName>
        <fullName evidence="7">Uncharacterized protein</fullName>
    </submittedName>
</protein>
<evidence type="ECO:0000256" key="6">
    <source>
        <dbReference type="SAM" id="Phobius"/>
    </source>
</evidence>
<feature type="transmembrane region" description="Helical" evidence="6">
    <location>
        <begin position="547"/>
        <end position="570"/>
    </location>
</feature>
<keyword evidence="5 6" id="KW-0472">Membrane</keyword>
<feature type="transmembrane region" description="Helical" evidence="6">
    <location>
        <begin position="513"/>
        <end position="535"/>
    </location>
</feature>
<evidence type="ECO:0000256" key="2">
    <source>
        <dbReference type="ARBA" id="ARBA00022475"/>
    </source>
</evidence>
<dbReference type="PANTHER" id="PTHR30213:SF0">
    <property type="entry name" value="UPF0761 MEMBRANE PROTEIN YIHY"/>
    <property type="match status" value="1"/>
</dbReference>
<organism evidence="7 8">
    <name type="scientific">Leptonema illini</name>
    <dbReference type="NCBI Taxonomy" id="183"/>
    <lineage>
        <taxon>Bacteria</taxon>
        <taxon>Pseudomonadati</taxon>
        <taxon>Spirochaetota</taxon>
        <taxon>Spirochaetia</taxon>
        <taxon>Leptospirales</taxon>
        <taxon>Leptospiraceae</taxon>
        <taxon>Leptonema</taxon>
    </lineage>
</organism>
<dbReference type="PANTHER" id="PTHR30213">
    <property type="entry name" value="INNER MEMBRANE PROTEIN YHJD"/>
    <property type="match status" value="1"/>
</dbReference>
<dbReference type="InterPro" id="IPR017039">
    <property type="entry name" value="Virul_fac_BrkB"/>
</dbReference>
<feature type="transmembrane region" description="Helical" evidence="6">
    <location>
        <begin position="582"/>
        <end position="604"/>
    </location>
</feature>
<evidence type="ECO:0000313" key="7">
    <source>
        <dbReference type="EMBL" id="KAB2932362.1"/>
    </source>
</evidence>
<evidence type="ECO:0000313" key="8">
    <source>
        <dbReference type="Proteomes" id="UP000460298"/>
    </source>
</evidence>
<evidence type="ECO:0000256" key="5">
    <source>
        <dbReference type="ARBA" id="ARBA00023136"/>
    </source>
</evidence>
<evidence type="ECO:0000256" key="3">
    <source>
        <dbReference type="ARBA" id="ARBA00022692"/>
    </source>
</evidence>
<dbReference type="SUPFAM" id="SSF110296">
    <property type="entry name" value="Oligoxyloglucan reducing end-specific cellobiohydrolase"/>
    <property type="match status" value="1"/>
</dbReference>
<feature type="transmembrane region" description="Helical" evidence="6">
    <location>
        <begin position="98"/>
        <end position="117"/>
    </location>
</feature>
<proteinExistence type="predicted"/>
<reference evidence="7 8" key="1">
    <citation type="submission" date="2019-10" db="EMBL/GenBank/DDBJ databases">
        <title>Extracellular Electron Transfer in a Candidatus Methanoperedens spp. Enrichment Culture.</title>
        <authorList>
            <person name="Berger S."/>
            <person name="Rangel Shaw D."/>
            <person name="Berben T."/>
            <person name="In 'T Zandt M."/>
            <person name="Frank J."/>
            <person name="Reimann J."/>
            <person name="Jetten M.S.M."/>
            <person name="Welte C.U."/>
        </authorList>
    </citation>
    <scope>NUCLEOTIDE SEQUENCE [LARGE SCALE GENOMIC DNA]</scope>
    <source>
        <strain evidence="7">SB12</strain>
    </source>
</reference>
<sequence>MSGAFFSGILHRIANLVDLLETAARRFYRDGLTQRANAIAYSLLISIVPLLTIAMRFTNVNREELRFQLTSFFQLYGITGAEPVVNALDDILGRSNTIAGIGLLFMIYAAINIFSYLEETANHIFRVKPRPWLIRNSIFTSWLVVSPFFILITVNVLSDVQNAYSHPAIIDMRFENDRLYLLRDRHRLTIRNGKDDIEEQEILYVEKTDFNVPGRNITPDVEATEAQESSNQRWKEQLGPAQSIYVQGDRIYIVARPNFLFFSLDAGQSWDYRVFQSTYDRGASVPRIESVRVEPQRLLLLLSSPRGSRLLQIHPERMEVQHLTAFREIHRSIIFTGQEPSRYILTARGMLRESPAAFQWSEPRSVPALSETIIDLQPRPERGGWLALTGTGRVAILDKDLASTFPALHLPPSSGVSGVMRDATGRLFLWTKSGEIRASLDEGESWMGVDIFRPEASPLTVFRPEPGGFRIGTDQNALYRFRLDRIALKQPGEIPVLRTEPIESEIPSTWRPLIGHLLVNLLAFFALNIIFTFSYSLLPNADVSLTAAWLGALLTSTISLGFTAIFRQIIPLFANTGVVYGIWVALPLGLMVLLFLVQFFLLGLEITRLLDSPRLIRRGIIVSTIRHFAYRIEHLDRTDLSEHR</sequence>
<keyword evidence="4 6" id="KW-1133">Transmembrane helix</keyword>
<evidence type="ECO:0000256" key="1">
    <source>
        <dbReference type="ARBA" id="ARBA00004651"/>
    </source>
</evidence>
<keyword evidence="3 6" id="KW-0812">Transmembrane</keyword>
<comment type="subcellular location">
    <subcellularLocation>
        <location evidence="1">Cell membrane</location>
        <topology evidence="1">Multi-pass membrane protein</topology>
    </subcellularLocation>
</comment>
<name>A0A833H1F6_9LEPT</name>
<dbReference type="Proteomes" id="UP000460298">
    <property type="component" value="Unassembled WGS sequence"/>
</dbReference>
<dbReference type="Pfam" id="PF03631">
    <property type="entry name" value="Virul_fac_BrkB"/>
    <property type="match status" value="2"/>
</dbReference>
<gene>
    <name evidence="7" type="ORF">F9K24_10565</name>
</gene>
<comment type="caution">
    <text evidence="7">The sequence shown here is derived from an EMBL/GenBank/DDBJ whole genome shotgun (WGS) entry which is preliminary data.</text>
</comment>
<accession>A0A833H1F6</accession>
<feature type="transmembrane region" description="Helical" evidence="6">
    <location>
        <begin position="38"/>
        <end position="57"/>
    </location>
</feature>
<keyword evidence="2" id="KW-1003">Cell membrane</keyword>
<dbReference type="EMBL" id="WBUI01000009">
    <property type="protein sequence ID" value="KAB2932362.1"/>
    <property type="molecule type" value="Genomic_DNA"/>
</dbReference>